<dbReference type="EMBL" id="DXEV01000190">
    <property type="protein sequence ID" value="HIX57722.1"/>
    <property type="molecule type" value="Genomic_DNA"/>
</dbReference>
<dbReference type="Proteomes" id="UP000886829">
    <property type="component" value="Unassembled WGS sequence"/>
</dbReference>
<evidence type="ECO:0000313" key="2">
    <source>
        <dbReference type="EMBL" id="HIX57722.1"/>
    </source>
</evidence>
<reference evidence="2" key="2">
    <citation type="submission" date="2021-04" db="EMBL/GenBank/DDBJ databases">
        <authorList>
            <person name="Gilroy R."/>
        </authorList>
    </citation>
    <scope>NUCLEOTIDE SEQUENCE</scope>
    <source>
        <strain evidence="2">USASDec5-558</strain>
    </source>
</reference>
<evidence type="ECO:0000256" key="1">
    <source>
        <dbReference type="SAM" id="MobiDB-lite"/>
    </source>
</evidence>
<name>A0A9D1WGG4_9GAMM</name>
<proteinExistence type="predicted"/>
<feature type="region of interest" description="Disordered" evidence="1">
    <location>
        <begin position="1"/>
        <end position="25"/>
    </location>
</feature>
<reference evidence="2" key="1">
    <citation type="journal article" date="2021" name="PeerJ">
        <title>Extensive microbial diversity within the chicken gut microbiome revealed by metagenomics and culture.</title>
        <authorList>
            <person name="Gilroy R."/>
            <person name="Ravi A."/>
            <person name="Getino M."/>
            <person name="Pursley I."/>
            <person name="Horton D.L."/>
            <person name="Alikhan N.F."/>
            <person name="Baker D."/>
            <person name="Gharbi K."/>
            <person name="Hall N."/>
            <person name="Watson M."/>
            <person name="Adriaenssens E.M."/>
            <person name="Foster-Nyarko E."/>
            <person name="Jarju S."/>
            <person name="Secka A."/>
            <person name="Antonio M."/>
            <person name="Oren A."/>
            <person name="Chaudhuri R.R."/>
            <person name="La Ragione R."/>
            <person name="Hildebrand F."/>
            <person name="Pallen M.J."/>
        </authorList>
    </citation>
    <scope>NUCLEOTIDE SEQUENCE</scope>
    <source>
        <strain evidence="2">USASDec5-558</strain>
    </source>
</reference>
<dbReference type="AlphaFoldDB" id="A0A9D1WGG4"/>
<comment type="caution">
    <text evidence="2">The sequence shown here is derived from an EMBL/GenBank/DDBJ whole genome shotgun (WGS) entry which is preliminary data.</text>
</comment>
<accession>A0A9D1WGG4</accession>
<evidence type="ECO:0000313" key="3">
    <source>
        <dbReference type="Proteomes" id="UP000886829"/>
    </source>
</evidence>
<protein>
    <submittedName>
        <fullName evidence="2">Uncharacterized protein</fullName>
    </submittedName>
</protein>
<gene>
    <name evidence="2" type="ORF">H9850_09675</name>
</gene>
<sequence length="104" mass="11587">MNNNRSVPSPQPQASQKQEQVYAQSQQDLSILASGGGTPPEQRFSDSASVGAVLDECDGEIQVESDTAEQINIREFPQNRYSMQYDRQNSTEYFKNIIPATMPT</sequence>
<organism evidence="2 3">
    <name type="scientific">Candidatus Anaerobiospirillum pullistercoris</name>
    <dbReference type="NCBI Taxonomy" id="2838452"/>
    <lineage>
        <taxon>Bacteria</taxon>
        <taxon>Pseudomonadati</taxon>
        <taxon>Pseudomonadota</taxon>
        <taxon>Gammaproteobacteria</taxon>
        <taxon>Aeromonadales</taxon>
        <taxon>Succinivibrionaceae</taxon>
        <taxon>Anaerobiospirillum</taxon>
    </lineage>
</organism>